<dbReference type="PROSITE" id="PS00523">
    <property type="entry name" value="SULFATASE_1"/>
    <property type="match status" value="1"/>
</dbReference>
<dbReference type="InterPro" id="IPR017850">
    <property type="entry name" value="Alkaline_phosphatase_core_sf"/>
</dbReference>
<evidence type="ECO:0000259" key="8">
    <source>
        <dbReference type="Pfam" id="PF00884"/>
    </source>
</evidence>
<evidence type="ECO:0000256" key="3">
    <source>
        <dbReference type="ARBA" id="ARBA00022723"/>
    </source>
</evidence>
<comment type="cofactor">
    <cofactor evidence="1">
        <name>Ca(2+)</name>
        <dbReference type="ChEBI" id="CHEBI:29108"/>
    </cofactor>
</comment>
<keyword evidence="7" id="KW-0732">Signal</keyword>
<dbReference type="Gene3D" id="3.30.1120.10">
    <property type="match status" value="1"/>
</dbReference>
<dbReference type="InterPro" id="IPR047115">
    <property type="entry name" value="ARSB"/>
</dbReference>
<evidence type="ECO:0000256" key="4">
    <source>
        <dbReference type="ARBA" id="ARBA00022801"/>
    </source>
</evidence>
<dbReference type="SUPFAM" id="SSF53649">
    <property type="entry name" value="Alkaline phosphatase-like"/>
    <property type="match status" value="1"/>
</dbReference>
<evidence type="ECO:0000256" key="6">
    <source>
        <dbReference type="ARBA" id="ARBA00023180"/>
    </source>
</evidence>
<dbReference type="RefSeq" id="XP_017769891.1">
    <property type="nucleotide sequence ID" value="XM_017914402.1"/>
</dbReference>
<keyword evidence="5" id="KW-0106">Calcium</keyword>
<dbReference type="InterPro" id="IPR024607">
    <property type="entry name" value="Sulfatase_CS"/>
</dbReference>
<feature type="signal peptide" evidence="7">
    <location>
        <begin position="1"/>
        <end position="26"/>
    </location>
</feature>
<gene>
    <name evidence="10" type="primary">LOC108557751</name>
</gene>
<dbReference type="InterPro" id="IPR000917">
    <property type="entry name" value="Sulfatase_N"/>
</dbReference>
<dbReference type="Gene3D" id="3.40.720.10">
    <property type="entry name" value="Alkaline Phosphatase, subunit A"/>
    <property type="match status" value="1"/>
</dbReference>
<comment type="similarity">
    <text evidence="2">Belongs to the sulfatase family.</text>
</comment>
<keyword evidence="6" id="KW-0325">Glycoprotein</keyword>
<keyword evidence="4" id="KW-0378">Hydrolase</keyword>
<accession>A0ABM1M5P1</accession>
<evidence type="ECO:0000313" key="9">
    <source>
        <dbReference type="Proteomes" id="UP000695000"/>
    </source>
</evidence>
<feature type="domain" description="Sulfatase N-terminal" evidence="8">
    <location>
        <begin position="32"/>
        <end position="356"/>
    </location>
</feature>
<evidence type="ECO:0000256" key="5">
    <source>
        <dbReference type="ARBA" id="ARBA00022837"/>
    </source>
</evidence>
<feature type="chain" id="PRO_5045039556" evidence="7">
    <location>
        <begin position="27"/>
        <end position="561"/>
    </location>
</feature>
<dbReference type="GeneID" id="108557751"/>
<evidence type="ECO:0000256" key="2">
    <source>
        <dbReference type="ARBA" id="ARBA00008779"/>
    </source>
</evidence>
<evidence type="ECO:0000256" key="7">
    <source>
        <dbReference type="SAM" id="SignalP"/>
    </source>
</evidence>
<sequence length="561" mass="62398">MTTPQLGLSTSILTLILLSALPRCESQQAGQPNIVLILADDLGWNDVGFHGSNQIPTPNLDALAYNGIIFNSHYTQSTCTPSRTALLTGKYPMRLGMHGTPLNPAQVEGLPEGKLLPEYLKELGYETHLVGKWHLGYARWNNTPTYRGFDHHLGYYTGYVSYYDYLNTFRVDEKDYTGYDLRRDTEVAWDLAGQYATDVFTDHAVKTIENHALTKPLFLMVSHLAVHAGNDGKLLEAPQETINKFRHIQDSNRRTYAAMVSKLDDSVGSIVSALQAKGLLENTILVFASDNGAPTVGQYSNWGSNYPLRGIKATLFEGGIRGVAFAWSPLFVQSGRVSADLIHISDWLPTLFTAAGGDIGLLDPDLDGVDQWSSLQYDLPSPRNDILINIDEITRNAALRFYNWKLIVGTTWNGTYDSYFGESGKENIEEQVYNSTRVFDSPAGKAIRQVSYTSLTEAEYEALRRQATLRCLNAKAKRNPCDPSNGEVCLYDVPSDPCEENNLASFLPSVVRRMKRALVDYRSGLTPQISGKVDIEKDDPKLFQFAWNPWLDCSDSTCAAA</sequence>
<dbReference type="PANTHER" id="PTHR10342">
    <property type="entry name" value="ARYLSULFATASE"/>
    <property type="match status" value="1"/>
</dbReference>
<organism evidence="9 10">
    <name type="scientific">Nicrophorus vespilloides</name>
    <name type="common">Boreal carrion beetle</name>
    <dbReference type="NCBI Taxonomy" id="110193"/>
    <lineage>
        <taxon>Eukaryota</taxon>
        <taxon>Metazoa</taxon>
        <taxon>Ecdysozoa</taxon>
        <taxon>Arthropoda</taxon>
        <taxon>Hexapoda</taxon>
        <taxon>Insecta</taxon>
        <taxon>Pterygota</taxon>
        <taxon>Neoptera</taxon>
        <taxon>Endopterygota</taxon>
        <taxon>Coleoptera</taxon>
        <taxon>Polyphaga</taxon>
        <taxon>Staphyliniformia</taxon>
        <taxon>Silphidae</taxon>
        <taxon>Nicrophorinae</taxon>
        <taxon>Nicrophorus</taxon>
    </lineage>
</organism>
<name>A0ABM1M5P1_NICVS</name>
<dbReference type="Proteomes" id="UP000695000">
    <property type="component" value="Unplaced"/>
</dbReference>
<dbReference type="PROSITE" id="PS00149">
    <property type="entry name" value="SULFATASE_2"/>
    <property type="match status" value="1"/>
</dbReference>
<reference evidence="10" key="1">
    <citation type="submission" date="2025-08" db="UniProtKB">
        <authorList>
            <consortium name="RefSeq"/>
        </authorList>
    </citation>
    <scope>IDENTIFICATION</scope>
    <source>
        <tissue evidence="10">Whole Larva</tissue>
    </source>
</reference>
<proteinExistence type="inferred from homology"/>
<dbReference type="PANTHER" id="PTHR10342:SF264">
    <property type="entry name" value="MIP05773P-RELATED"/>
    <property type="match status" value="1"/>
</dbReference>
<evidence type="ECO:0000256" key="1">
    <source>
        <dbReference type="ARBA" id="ARBA00001913"/>
    </source>
</evidence>
<protein>
    <submittedName>
        <fullName evidence="10">Arylsulfatase B-like</fullName>
    </submittedName>
</protein>
<keyword evidence="9" id="KW-1185">Reference proteome</keyword>
<keyword evidence="3" id="KW-0479">Metal-binding</keyword>
<evidence type="ECO:0000313" key="10">
    <source>
        <dbReference type="RefSeq" id="XP_017769891.1"/>
    </source>
</evidence>
<dbReference type="CDD" id="cd16029">
    <property type="entry name" value="4-S"/>
    <property type="match status" value="1"/>
</dbReference>
<dbReference type="Pfam" id="PF00884">
    <property type="entry name" value="Sulfatase"/>
    <property type="match status" value="1"/>
</dbReference>